<feature type="domain" description="LysM" evidence="5">
    <location>
        <begin position="66"/>
        <end position="109"/>
    </location>
</feature>
<dbReference type="PROSITE" id="PS51782">
    <property type="entry name" value="LYSM"/>
    <property type="match status" value="2"/>
</dbReference>
<evidence type="ECO:0000259" key="5">
    <source>
        <dbReference type="PROSITE" id="PS51782"/>
    </source>
</evidence>
<dbReference type="PANTHER" id="PTHR33734">
    <property type="entry name" value="LYSM DOMAIN-CONTAINING GPI-ANCHORED PROTEIN 2"/>
    <property type="match status" value="1"/>
</dbReference>
<geneLocation type="plasmid" evidence="6 7">
    <name>pDAETH-3</name>
</geneLocation>
<organism evidence="6 7">
    <name type="scientific">Deinococcus aetherius</name>
    <dbReference type="NCBI Taxonomy" id="200252"/>
    <lineage>
        <taxon>Bacteria</taxon>
        <taxon>Thermotogati</taxon>
        <taxon>Deinococcota</taxon>
        <taxon>Deinococci</taxon>
        <taxon>Deinococcales</taxon>
        <taxon>Deinococcaceae</taxon>
        <taxon>Deinococcus</taxon>
    </lineage>
</organism>
<evidence type="ECO:0000256" key="4">
    <source>
        <dbReference type="SAM" id="SignalP"/>
    </source>
</evidence>
<dbReference type="InterPro" id="IPR038765">
    <property type="entry name" value="Papain-like_cys_pep_sf"/>
</dbReference>
<proteinExistence type="predicted"/>
<sequence>MNIRRLLILFILGSAGAQTTYTVQAGDTLSSVARRYQTTPVALLTLNALPSTTIQVGQTLQLPPPPQHTVQAGETLYSIARQAGTTPEALIALNGLQNSTLQVGQTLRLTGGPRPSDATSTTPPVVTTTPPTLTRPPPTPPVAGRLERGLFTPQRLPAFTDVLLRTASLGGPRPASAYLPKVGFGYQTLNNCGPAAVAAAMNAYGVPADQRTWQERLRPTGGNMSTEAAGALLTELGFDAPALRGGTIEAVKRHVADGHPVIVLQYHSVLGKPPHFRVVRGYDDTQGILIMSDSLSGPNVALTERDFDLLWNTQGRQYLPVEPPQG</sequence>
<feature type="domain" description="LysM" evidence="5">
    <location>
        <begin position="19"/>
        <end position="62"/>
    </location>
</feature>
<dbReference type="Gene3D" id="3.90.70.10">
    <property type="entry name" value="Cysteine proteinases"/>
    <property type="match status" value="1"/>
</dbReference>
<evidence type="ECO:0000256" key="2">
    <source>
        <dbReference type="ARBA" id="ARBA00023316"/>
    </source>
</evidence>
<dbReference type="Pfam" id="PF01476">
    <property type="entry name" value="LysM"/>
    <property type="match status" value="2"/>
</dbReference>
<dbReference type="SUPFAM" id="SSF54106">
    <property type="entry name" value="LysM domain"/>
    <property type="match status" value="2"/>
</dbReference>
<gene>
    <name evidence="6" type="ORF">DAETH_46990</name>
</gene>
<reference evidence="6" key="1">
    <citation type="submission" date="2022-07" db="EMBL/GenBank/DDBJ databases">
        <title>Complete Genome Sequence of the Radioresistant Bacterium Deinococcus aetherius ST0316, Isolated from the Air Dust collected in Lower Stratosphere above Japan.</title>
        <authorList>
            <person name="Satoh K."/>
            <person name="Hagiwara K."/>
            <person name="Katsumata K."/>
            <person name="Kubo A."/>
            <person name="Yokobori S."/>
            <person name="Yamagishi A."/>
            <person name="Oono Y."/>
            <person name="Narumi I."/>
        </authorList>
    </citation>
    <scope>NUCLEOTIDE SEQUENCE</scope>
    <source>
        <strain evidence="6">ST0316</strain>
        <plasmid evidence="6">pDAETH-3</plasmid>
    </source>
</reference>
<keyword evidence="2" id="KW-0961">Cell wall biogenesis/degradation</keyword>
<feature type="region of interest" description="Disordered" evidence="3">
    <location>
        <begin position="110"/>
        <end position="140"/>
    </location>
</feature>
<dbReference type="InterPro" id="IPR018392">
    <property type="entry name" value="LysM"/>
</dbReference>
<accession>A0ABM8ALP1</accession>
<dbReference type="Pfam" id="PF13529">
    <property type="entry name" value="Peptidase_C39_2"/>
    <property type="match status" value="1"/>
</dbReference>
<feature type="chain" id="PRO_5045671491" description="LysM domain-containing protein" evidence="4">
    <location>
        <begin position="18"/>
        <end position="326"/>
    </location>
</feature>
<evidence type="ECO:0000313" key="7">
    <source>
        <dbReference type="Proteomes" id="UP001064971"/>
    </source>
</evidence>
<dbReference type="SMART" id="SM00257">
    <property type="entry name" value="LysM"/>
    <property type="match status" value="2"/>
</dbReference>
<keyword evidence="6" id="KW-0614">Plasmid</keyword>
<feature type="signal peptide" evidence="4">
    <location>
        <begin position="1"/>
        <end position="17"/>
    </location>
</feature>
<dbReference type="PANTHER" id="PTHR33734:SF22">
    <property type="entry name" value="MEMBRANE-BOUND LYTIC MUREIN TRANSGLYCOSYLASE D"/>
    <property type="match status" value="1"/>
</dbReference>
<name>A0ABM8ALP1_9DEIO</name>
<evidence type="ECO:0000256" key="3">
    <source>
        <dbReference type="SAM" id="MobiDB-lite"/>
    </source>
</evidence>
<protein>
    <recommendedName>
        <fullName evidence="5">LysM domain-containing protein</fullName>
    </recommendedName>
</protein>
<keyword evidence="7" id="KW-1185">Reference proteome</keyword>
<dbReference type="Gene3D" id="3.10.350.10">
    <property type="entry name" value="LysM domain"/>
    <property type="match status" value="2"/>
</dbReference>
<evidence type="ECO:0000313" key="6">
    <source>
        <dbReference type="EMBL" id="BDP44730.1"/>
    </source>
</evidence>
<dbReference type="SUPFAM" id="SSF54001">
    <property type="entry name" value="Cysteine proteinases"/>
    <property type="match status" value="1"/>
</dbReference>
<dbReference type="CDD" id="cd00118">
    <property type="entry name" value="LysM"/>
    <property type="match status" value="2"/>
</dbReference>
<dbReference type="Proteomes" id="UP001064971">
    <property type="component" value="Plasmid pDAETH-3"/>
</dbReference>
<keyword evidence="1 4" id="KW-0732">Signal</keyword>
<evidence type="ECO:0000256" key="1">
    <source>
        <dbReference type="ARBA" id="ARBA00022729"/>
    </source>
</evidence>
<dbReference type="RefSeq" id="WP_264778660.1">
    <property type="nucleotide sequence ID" value="NZ_AP026563.1"/>
</dbReference>
<dbReference type="InterPro" id="IPR039564">
    <property type="entry name" value="Peptidase_C39-like"/>
</dbReference>
<feature type="compositionally biased region" description="Low complexity" evidence="3">
    <location>
        <begin position="119"/>
        <end position="132"/>
    </location>
</feature>
<dbReference type="InterPro" id="IPR036779">
    <property type="entry name" value="LysM_dom_sf"/>
</dbReference>
<dbReference type="EMBL" id="AP026563">
    <property type="protein sequence ID" value="BDP44730.1"/>
    <property type="molecule type" value="Genomic_DNA"/>
</dbReference>